<dbReference type="KEGG" id="lbc:LACBIDRAFT_313209"/>
<dbReference type="AlphaFoldDB" id="B0DXS5"/>
<dbReference type="RefSeq" id="XP_001888790.1">
    <property type="nucleotide sequence ID" value="XM_001888755.1"/>
</dbReference>
<reference evidence="1 2" key="1">
    <citation type="journal article" date="2008" name="Nature">
        <title>The genome of Laccaria bicolor provides insights into mycorrhizal symbiosis.</title>
        <authorList>
            <person name="Martin F."/>
            <person name="Aerts A."/>
            <person name="Ahren D."/>
            <person name="Brun A."/>
            <person name="Danchin E.G.J."/>
            <person name="Duchaussoy F."/>
            <person name="Gibon J."/>
            <person name="Kohler A."/>
            <person name="Lindquist E."/>
            <person name="Pereda V."/>
            <person name="Salamov A."/>
            <person name="Shapiro H.J."/>
            <person name="Wuyts J."/>
            <person name="Blaudez D."/>
            <person name="Buee M."/>
            <person name="Brokstein P."/>
            <person name="Canbaeck B."/>
            <person name="Cohen D."/>
            <person name="Courty P.E."/>
            <person name="Coutinho P.M."/>
            <person name="Delaruelle C."/>
            <person name="Detter J.C."/>
            <person name="Deveau A."/>
            <person name="DiFazio S."/>
            <person name="Duplessis S."/>
            <person name="Fraissinet-Tachet L."/>
            <person name="Lucic E."/>
            <person name="Frey-Klett P."/>
            <person name="Fourrey C."/>
            <person name="Feussner I."/>
            <person name="Gay G."/>
            <person name="Grimwood J."/>
            <person name="Hoegger P.J."/>
            <person name="Jain P."/>
            <person name="Kilaru S."/>
            <person name="Labbe J."/>
            <person name="Lin Y.C."/>
            <person name="Legue V."/>
            <person name="Le Tacon F."/>
            <person name="Marmeisse R."/>
            <person name="Melayah D."/>
            <person name="Montanini B."/>
            <person name="Muratet M."/>
            <person name="Nehls U."/>
            <person name="Niculita-Hirzel H."/>
            <person name="Oudot-Le Secq M.P."/>
            <person name="Peter M."/>
            <person name="Quesneville H."/>
            <person name="Rajashekar B."/>
            <person name="Reich M."/>
            <person name="Rouhier N."/>
            <person name="Schmutz J."/>
            <person name="Yin T."/>
            <person name="Chalot M."/>
            <person name="Henrissat B."/>
            <person name="Kuees U."/>
            <person name="Lucas S."/>
            <person name="Van de Peer Y."/>
            <person name="Podila G.K."/>
            <person name="Polle A."/>
            <person name="Pukkila P.J."/>
            <person name="Richardson P.M."/>
            <person name="Rouze P."/>
            <person name="Sanders I.R."/>
            <person name="Stajich J.E."/>
            <person name="Tunlid A."/>
            <person name="Tuskan G."/>
            <person name="Grigoriev I.V."/>
        </authorList>
    </citation>
    <scope>NUCLEOTIDE SEQUENCE [LARGE SCALE GENOMIC DNA]</scope>
    <source>
        <strain evidence="2">S238N-H82 / ATCC MYA-4686</strain>
    </source>
</reference>
<dbReference type="Proteomes" id="UP000001194">
    <property type="component" value="Unassembled WGS sequence"/>
</dbReference>
<proteinExistence type="predicted"/>
<evidence type="ECO:0000313" key="1">
    <source>
        <dbReference type="EMBL" id="EDR00563.1"/>
    </source>
</evidence>
<accession>B0DXS5</accession>
<dbReference type="InParanoid" id="B0DXS5"/>
<gene>
    <name evidence="1" type="ORF">LACBIDRAFT_313209</name>
</gene>
<dbReference type="GeneID" id="6084405"/>
<name>B0DXS5_LACBS</name>
<keyword evidence="2" id="KW-1185">Reference proteome</keyword>
<dbReference type="HOGENOM" id="CLU_2942176_0_0_1"/>
<protein>
    <submittedName>
        <fullName evidence="1">Predicted protein</fullName>
    </submittedName>
</protein>
<evidence type="ECO:0000313" key="2">
    <source>
        <dbReference type="Proteomes" id="UP000001194"/>
    </source>
</evidence>
<organism evidence="2">
    <name type="scientific">Laccaria bicolor (strain S238N-H82 / ATCC MYA-4686)</name>
    <name type="common">Bicoloured deceiver</name>
    <name type="synonym">Laccaria laccata var. bicolor</name>
    <dbReference type="NCBI Taxonomy" id="486041"/>
    <lineage>
        <taxon>Eukaryota</taxon>
        <taxon>Fungi</taxon>
        <taxon>Dikarya</taxon>
        <taxon>Basidiomycota</taxon>
        <taxon>Agaricomycotina</taxon>
        <taxon>Agaricomycetes</taxon>
        <taxon>Agaricomycetidae</taxon>
        <taxon>Agaricales</taxon>
        <taxon>Agaricineae</taxon>
        <taxon>Hydnangiaceae</taxon>
        <taxon>Laccaria</taxon>
    </lineage>
</organism>
<sequence>MGEKNRKIQSPTIPNVIQATTGQGRLRDRRDLGAWRPFDRSANESWRNLNGSGLAYGLWE</sequence>
<dbReference type="EMBL" id="DS547148">
    <property type="protein sequence ID" value="EDR00563.1"/>
    <property type="molecule type" value="Genomic_DNA"/>
</dbReference>